<dbReference type="Proteomes" id="UP000092695">
    <property type="component" value="Chromosome"/>
</dbReference>
<sequence>MKLVTYSHADRLSIGVINKDYVIDLSRHAPQLPRTMRELLEAGQDALNIVAAILAAGHKDIPLSELTLEAPIPNPRKFLGIGGNTHSHLEEVKAAGVPIKHSPHQTWFNKQVSCINGPFGNLHLPKISAELDYEGELAVVIGQRCRHVPREDAYNVIAGYMVCNDVSVRDWQLRSPTSTLGKSFDTHGPTGPWLTTRDEVPDPHRLSLKTWVNGELRMDGRSDEFLHNIDTMIAELSTVFTLEPGDILATGSPAGVGALMTPPAFLRSGDVVRVEVEGLGAIENKVLDEPDGYVYVPLLSSDG</sequence>
<evidence type="ECO:0000256" key="2">
    <source>
        <dbReference type="ARBA" id="ARBA00022723"/>
    </source>
</evidence>
<dbReference type="RefSeq" id="WP_068613279.1">
    <property type="nucleotide sequence ID" value="NZ_CP016268.1"/>
</dbReference>
<dbReference type="Pfam" id="PF01557">
    <property type="entry name" value="FAA_hydrolase"/>
    <property type="match status" value="1"/>
</dbReference>
<dbReference type="OrthoDB" id="9805307at2"/>
<dbReference type="GO" id="GO:0003824">
    <property type="term" value="F:catalytic activity"/>
    <property type="evidence" value="ECO:0007669"/>
    <property type="project" value="InterPro"/>
</dbReference>
<keyword evidence="2" id="KW-0479">Metal-binding</keyword>
<accession>A0A193LDD1</accession>
<dbReference type="GO" id="GO:0046872">
    <property type="term" value="F:metal ion binding"/>
    <property type="evidence" value="ECO:0007669"/>
    <property type="project" value="UniProtKB-KW"/>
</dbReference>
<proteinExistence type="inferred from homology"/>
<evidence type="ECO:0000313" key="4">
    <source>
        <dbReference type="EMBL" id="ANO50517.1"/>
    </source>
</evidence>
<evidence type="ECO:0000313" key="5">
    <source>
        <dbReference type="Proteomes" id="UP000092695"/>
    </source>
</evidence>
<feature type="domain" description="Fumarylacetoacetase-like C-terminal" evidence="3">
    <location>
        <begin position="78"/>
        <end position="286"/>
    </location>
</feature>
<gene>
    <name evidence="4" type="ORF">BA177_04190</name>
</gene>
<organism evidence="4 5">
    <name type="scientific">Woeseia oceani</name>
    <dbReference type="NCBI Taxonomy" id="1548547"/>
    <lineage>
        <taxon>Bacteria</taxon>
        <taxon>Pseudomonadati</taxon>
        <taxon>Pseudomonadota</taxon>
        <taxon>Gammaproteobacteria</taxon>
        <taxon>Woeseiales</taxon>
        <taxon>Woeseiaceae</taxon>
        <taxon>Woeseia</taxon>
    </lineage>
</organism>
<dbReference type="GO" id="GO:0044281">
    <property type="term" value="P:small molecule metabolic process"/>
    <property type="evidence" value="ECO:0007669"/>
    <property type="project" value="UniProtKB-ARBA"/>
</dbReference>
<dbReference type="SUPFAM" id="SSF56529">
    <property type="entry name" value="FAH"/>
    <property type="match status" value="1"/>
</dbReference>
<dbReference type="EMBL" id="CP016268">
    <property type="protein sequence ID" value="ANO50517.1"/>
    <property type="molecule type" value="Genomic_DNA"/>
</dbReference>
<reference evidence="4 5" key="1">
    <citation type="submission" date="2016-06" db="EMBL/GenBank/DDBJ databases">
        <title>Complete genome sequence of a deep-branching marine Gamma Proteobacterium Woeseia oceani type strain XK5.</title>
        <authorList>
            <person name="Mu D."/>
            <person name="Du Z."/>
        </authorList>
    </citation>
    <scope>NUCLEOTIDE SEQUENCE [LARGE SCALE GENOMIC DNA]</scope>
    <source>
        <strain evidence="4 5">XK5</strain>
    </source>
</reference>
<dbReference type="STRING" id="1548547.BA177_04190"/>
<dbReference type="Gene3D" id="3.90.850.10">
    <property type="entry name" value="Fumarylacetoacetase-like, C-terminal domain"/>
    <property type="match status" value="1"/>
</dbReference>
<comment type="similarity">
    <text evidence="1">Belongs to the FAH family.</text>
</comment>
<name>A0A193LDD1_9GAMM</name>
<dbReference type="InterPro" id="IPR011234">
    <property type="entry name" value="Fumarylacetoacetase-like_C"/>
</dbReference>
<evidence type="ECO:0000256" key="1">
    <source>
        <dbReference type="ARBA" id="ARBA00010211"/>
    </source>
</evidence>
<evidence type="ECO:0000259" key="3">
    <source>
        <dbReference type="Pfam" id="PF01557"/>
    </source>
</evidence>
<keyword evidence="5" id="KW-1185">Reference proteome</keyword>
<dbReference type="InterPro" id="IPR051121">
    <property type="entry name" value="FAH"/>
</dbReference>
<dbReference type="PANTHER" id="PTHR42796:SF4">
    <property type="entry name" value="FUMARYLACETOACETATE HYDROLASE DOMAIN-CONTAINING PROTEIN 2A"/>
    <property type="match status" value="1"/>
</dbReference>
<dbReference type="PANTHER" id="PTHR42796">
    <property type="entry name" value="FUMARYLACETOACETATE HYDROLASE DOMAIN-CONTAINING PROTEIN 2A-RELATED"/>
    <property type="match status" value="1"/>
</dbReference>
<dbReference type="InterPro" id="IPR036663">
    <property type="entry name" value="Fumarylacetoacetase_C_sf"/>
</dbReference>
<dbReference type="AlphaFoldDB" id="A0A193LDD1"/>
<protein>
    <recommendedName>
        <fullName evidence="3">Fumarylacetoacetase-like C-terminal domain-containing protein</fullName>
    </recommendedName>
</protein>
<dbReference type="KEGG" id="woc:BA177_04190"/>